<name>A0ABT0BXE6_9BACT</name>
<evidence type="ECO:0000313" key="2">
    <source>
        <dbReference type="Proteomes" id="UP001165444"/>
    </source>
</evidence>
<organism evidence="1 2">
    <name type="scientific">Parabacteroides faecalis</name>
    <dbReference type="NCBI Taxonomy" id="2924040"/>
    <lineage>
        <taxon>Bacteria</taxon>
        <taxon>Pseudomonadati</taxon>
        <taxon>Bacteroidota</taxon>
        <taxon>Bacteroidia</taxon>
        <taxon>Bacteroidales</taxon>
        <taxon>Tannerellaceae</taxon>
        <taxon>Parabacteroides</taxon>
    </lineage>
</organism>
<protein>
    <recommendedName>
        <fullName evidence="3">DUF4276 family protein</fullName>
    </recommendedName>
</protein>
<dbReference type="Proteomes" id="UP001165444">
    <property type="component" value="Unassembled WGS sequence"/>
</dbReference>
<dbReference type="EMBL" id="JAKZMM010000004">
    <property type="protein sequence ID" value="MCJ2379444.1"/>
    <property type="molecule type" value="Genomic_DNA"/>
</dbReference>
<reference evidence="1 2" key="1">
    <citation type="submission" date="2022-03" db="EMBL/GenBank/DDBJ databases">
        <title>Parabacteroides sp. nov. isolated from swine feces.</title>
        <authorList>
            <person name="Bak J.E."/>
        </authorList>
    </citation>
    <scope>NUCLEOTIDE SEQUENCE [LARGE SCALE GENOMIC DNA]</scope>
    <source>
        <strain evidence="1 2">AGMB00274</strain>
    </source>
</reference>
<dbReference type="RefSeq" id="WP_243323254.1">
    <property type="nucleotide sequence ID" value="NZ_JAKZMM010000004.1"/>
</dbReference>
<accession>A0ABT0BXE6</accession>
<proteinExistence type="predicted"/>
<keyword evidence="2" id="KW-1185">Reference proteome</keyword>
<evidence type="ECO:0000313" key="1">
    <source>
        <dbReference type="EMBL" id="MCJ2379444.1"/>
    </source>
</evidence>
<evidence type="ECO:0008006" key="3">
    <source>
        <dbReference type="Google" id="ProtNLM"/>
    </source>
</evidence>
<gene>
    <name evidence="1" type="ORF">MUN53_02240</name>
</gene>
<comment type="caution">
    <text evidence="1">The sequence shown here is derived from an EMBL/GenBank/DDBJ whole genome shotgun (WGS) entry which is preliminary data.</text>
</comment>
<sequence>MNKIFIEAKDKRTSEYYFLKTILNQFFPDKEVDFIPMNGIGNLFHEAILNQMSLAQDSGEQVIVFADADTIAKGWGYNKRKAAIDKGMLDHGISFPYFLYPNNLDDGDVEMLMESAARRDAHTIFFDCFEDYERCVLGVKDASGQPLYNVPNLKGKLHTYMNAQNLSNSQRRRLGSGDWLFDNVNYWNLKVATLQPLRDFLATHLK</sequence>